<gene>
    <name evidence="1" type="ORF">PYV00_12945</name>
</gene>
<dbReference type="InterPro" id="IPR019027">
    <property type="entry name" value="Pilus_biogenesis_CpaD-related"/>
</dbReference>
<dbReference type="EMBL" id="JARESE010000044">
    <property type="protein sequence ID" value="MDE8652610.1"/>
    <property type="molecule type" value="Genomic_DNA"/>
</dbReference>
<dbReference type="Pfam" id="PF09476">
    <property type="entry name" value="Pilus_CpaD"/>
    <property type="match status" value="1"/>
</dbReference>
<dbReference type="PROSITE" id="PS51257">
    <property type="entry name" value="PROKAR_LIPOPROTEIN"/>
    <property type="match status" value="1"/>
</dbReference>
<sequence>MTMKTPAFTRRATGAALALSIGLALSGCGGMPSNRSLNSVHEPIVEQTNYTLDVGTGGGGLPFPEQRRLAGWFAAMNLKYGDRIYIDDPVGSSATRGAIEVLAGRYGILVSDDAPVTPGFVAAGTTRVIIARSKASVPGCPDWSAKSDVNLGNATSSNYGCATNSNLAAMVANPEHLIRGADTGSDTLVMSSNKAIQSYRKADPTSADGLTKAGAKEN</sequence>
<dbReference type="Proteomes" id="UP001216253">
    <property type="component" value="Unassembled WGS sequence"/>
</dbReference>
<evidence type="ECO:0000313" key="2">
    <source>
        <dbReference type="Proteomes" id="UP001216253"/>
    </source>
</evidence>
<accession>A0ABT5WRC8</accession>
<name>A0ABT5WRC8_9SPHN</name>
<dbReference type="RefSeq" id="WP_275228692.1">
    <property type="nucleotide sequence ID" value="NZ_JARESE010000044.1"/>
</dbReference>
<reference evidence="1 2" key="1">
    <citation type="submission" date="2023-03" db="EMBL/GenBank/DDBJ databases">
        <title>NovoSphingobium album sp. nov. isolated from polycyclic aromatic hydrocarbons- and heavy-metal polluted soil.</title>
        <authorList>
            <person name="Liu Z."/>
            <person name="Wang K."/>
        </authorList>
    </citation>
    <scope>NUCLEOTIDE SEQUENCE [LARGE SCALE GENOMIC DNA]</scope>
    <source>
        <strain evidence="1 2">H3SJ31-1</strain>
    </source>
</reference>
<evidence type="ECO:0000313" key="1">
    <source>
        <dbReference type="EMBL" id="MDE8652610.1"/>
    </source>
</evidence>
<protein>
    <submittedName>
        <fullName evidence="1">CpaD family pilus assembly protein</fullName>
    </submittedName>
</protein>
<comment type="caution">
    <text evidence="1">The sequence shown here is derived from an EMBL/GenBank/DDBJ whole genome shotgun (WGS) entry which is preliminary data.</text>
</comment>
<proteinExistence type="predicted"/>
<organism evidence="1 2">
    <name type="scientific">Novosphingobium album</name>
    <name type="common">ex Liu et al. 2023</name>
    <dbReference type="NCBI Taxonomy" id="3031130"/>
    <lineage>
        <taxon>Bacteria</taxon>
        <taxon>Pseudomonadati</taxon>
        <taxon>Pseudomonadota</taxon>
        <taxon>Alphaproteobacteria</taxon>
        <taxon>Sphingomonadales</taxon>
        <taxon>Sphingomonadaceae</taxon>
        <taxon>Novosphingobium</taxon>
    </lineage>
</organism>
<keyword evidence="2" id="KW-1185">Reference proteome</keyword>